<dbReference type="RefSeq" id="WP_160179512.1">
    <property type="nucleotide sequence ID" value="NZ_CP047656.1"/>
</dbReference>
<dbReference type="NCBIfam" id="NF008255">
    <property type="entry name" value="PRK11027.2-2"/>
    <property type="match status" value="1"/>
</dbReference>
<evidence type="ECO:0000313" key="4">
    <source>
        <dbReference type="EMBL" id="QHJ11721.1"/>
    </source>
</evidence>
<evidence type="ECO:0000256" key="3">
    <source>
        <dbReference type="SAM" id="MobiDB-lite"/>
    </source>
</evidence>
<dbReference type="AlphaFoldDB" id="A0A857JL52"/>
<dbReference type="Pfam" id="PF04219">
    <property type="entry name" value="DUF413"/>
    <property type="match status" value="1"/>
</dbReference>
<dbReference type="EMBL" id="CP047656">
    <property type="protein sequence ID" value="QHJ11721.1"/>
    <property type="molecule type" value="Genomic_DNA"/>
</dbReference>
<proteinExistence type="inferred from homology"/>
<feature type="region of interest" description="Disordered" evidence="3">
    <location>
        <begin position="92"/>
        <end position="122"/>
    </location>
</feature>
<evidence type="ECO:0000313" key="5">
    <source>
        <dbReference type="Proteomes" id="UP000464524"/>
    </source>
</evidence>
<comment type="similarity">
    <text evidence="1">Belongs to the MaoP family.</text>
</comment>
<dbReference type="Proteomes" id="UP000464524">
    <property type="component" value="Chromosome"/>
</dbReference>
<accession>A0A857JL52</accession>
<organism evidence="4 5">
    <name type="scientific">Paraglaciecola mesophila</name>
    <dbReference type="NCBI Taxonomy" id="197222"/>
    <lineage>
        <taxon>Bacteria</taxon>
        <taxon>Pseudomonadati</taxon>
        <taxon>Pseudomonadota</taxon>
        <taxon>Gammaproteobacteria</taxon>
        <taxon>Alteromonadales</taxon>
        <taxon>Alteromonadaceae</taxon>
        <taxon>Paraglaciecola</taxon>
    </lineage>
</organism>
<reference evidence="4 5" key="1">
    <citation type="submission" date="2019-12" db="EMBL/GenBank/DDBJ databases">
        <title>Genome sequencing and assembly of endphytes of Porphyra tenera.</title>
        <authorList>
            <person name="Park J.M."/>
            <person name="Shin R."/>
            <person name="Jo S.H."/>
        </authorList>
    </citation>
    <scope>NUCLEOTIDE SEQUENCE [LARGE SCALE GENOMIC DNA]</scope>
    <source>
        <strain evidence="4 5">GPM4</strain>
    </source>
</reference>
<keyword evidence="5" id="KW-1185">Reference proteome</keyword>
<gene>
    <name evidence="4" type="ORF">FX988_01956</name>
</gene>
<dbReference type="OrthoDB" id="6400110at2"/>
<protein>
    <recommendedName>
        <fullName evidence="2">Macrodomain Ori protein</fullName>
    </recommendedName>
</protein>
<dbReference type="KEGG" id="pmes:FX988_01956"/>
<dbReference type="InterPro" id="IPR007335">
    <property type="entry name" value="DUF413"/>
</dbReference>
<evidence type="ECO:0000256" key="1">
    <source>
        <dbReference type="ARBA" id="ARBA00093464"/>
    </source>
</evidence>
<sequence>MAQLSRASMFQRVFSDPKNYPYGFSRSGDFSISESKALSQYGCLITALLDGRIEPECEEDISFLAVAKGEKDPSTIAEKAWSKYDKRIHRPKLGNIYGSRPPTQSNDDDMSEDSDLEIELDD</sequence>
<evidence type="ECO:0000256" key="2">
    <source>
        <dbReference type="ARBA" id="ARBA00093628"/>
    </source>
</evidence>
<name>A0A857JL52_9ALTE</name>
<feature type="compositionally biased region" description="Acidic residues" evidence="3">
    <location>
        <begin position="106"/>
        <end position="122"/>
    </location>
</feature>